<sequence length="337" mass="37927">MLRAETQAVKEEEPDEVSEVDLTPLSIAPPTPKLEPEPPITPLTIHTNLANLPGTPNSAKSKILDDRRLHDLQDENEMLKLQLHKVVAQLANTEFTFAEKLDRMNLTHLMEVERLQTETQADAAEMRTVINSLKEELERTKEELKRQHDINLLNGSGDVDIILQPSSPNSPSLSPNQPNKDSPGTLTNSIITATNGSSPLRDWELKKLQMANERERDRLSLELNAAMKRQMQLQTEVGMVEDQLMLISGKYQDAVETIDVLTRENEDLKQQLASQPDISLHDDDSDDDIHHIHVHDDDVLSHNNNNHINSIVNKKKSLASLNKSPHINLLDLDDLGL</sequence>
<feature type="region of interest" description="Disordered" evidence="2">
    <location>
        <begin position="1"/>
        <end position="41"/>
    </location>
</feature>
<evidence type="ECO:0000256" key="1">
    <source>
        <dbReference type="SAM" id="Coils"/>
    </source>
</evidence>
<proteinExistence type="predicted"/>
<evidence type="ECO:0000256" key="2">
    <source>
        <dbReference type="SAM" id="MobiDB-lite"/>
    </source>
</evidence>
<reference evidence="3 4" key="1">
    <citation type="journal article" date="2019" name="Sci. Rep.">
        <title>Comparative genomics of chytrid fungi reveal insights into the obligate biotrophic and pathogenic lifestyle of Synchytrium endobioticum.</title>
        <authorList>
            <person name="van de Vossenberg B.T.L.H."/>
            <person name="Warris S."/>
            <person name="Nguyen H.D.T."/>
            <person name="van Gent-Pelzer M.P.E."/>
            <person name="Joly D.L."/>
            <person name="van de Geest H.C."/>
            <person name="Bonants P.J.M."/>
            <person name="Smith D.S."/>
            <person name="Levesque C.A."/>
            <person name="van der Lee T.A.J."/>
        </authorList>
    </citation>
    <scope>NUCLEOTIDE SEQUENCE [LARGE SCALE GENOMIC DNA]</scope>
    <source>
        <strain evidence="3 4">JEL517</strain>
    </source>
</reference>
<keyword evidence="4" id="KW-1185">Reference proteome</keyword>
<organism evidence="3 4">
    <name type="scientific">Synchytrium microbalum</name>
    <dbReference type="NCBI Taxonomy" id="1806994"/>
    <lineage>
        <taxon>Eukaryota</taxon>
        <taxon>Fungi</taxon>
        <taxon>Fungi incertae sedis</taxon>
        <taxon>Chytridiomycota</taxon>
        <taxon>Chytridiomycota incertae sedis</taxon>
        <taxon>Chytridiomycetes</taxon>
        <taxon>Synchytriales</taxon>
        <taxon>Synchytriaceae</taxon>
        <taxon>Synchytrium</taxon>
    </lineage>
</organism>
<dbReference type="Proteomes" id="UP000319731">
    <property type="component" value="Unassembled WGS sequence"/>
</dbReference>
<gene>
    <name evidence="3" type="ORF">SmJEL517_g03344</name>
</gene>
<name>A0A507C306_9FUNG</name>
<accession>A0A507C306</accession>
<protein>
    <submittedName>
        <fullName evidence="3">Uncharacterized protein</fullName>
    </submittedName>
</protein>
<dbReference type="EMBL" id="QEAO01000017">
    <property type="protein sequence ID" value="TPX33821.1"/>
    <property type="molecule type" value="Genomic_DNA"/>
</dbReference>
<feature type="compositionally biased region" description="Pro residues" evidence="2">
    <location>
        <begin position="27"/>
        <end position="41"/>
    </location>
</feature>
<feature type="coiled-coil region" evidence="1">
    <location>
        <begin position="123"/>
        <end position="154"/>
    </location>
</feature>
<feature type="region of interest" description="Disordered" evidence="2">
    <location>
        <begin position="157"/>
        <end position="188"/>
    </location>
</feature>
<evidence type="ECO:0000313" key="4">
    <source>
        <dbReference type="Proteomes" id="UP000319731"/>
    </source>
</evidence>
<comment type="caution">
    <text evidence="3">The sequence shown here is derived from an EMBL/GenBank/DDBJ whole genome shotgun (WGS) entry which is preliminary data.</text>
</comment>
<feature type="compositionally biased region" description="Low complexity" evidence="2">
    <location>
        <begin position="163"/>
        <end position="179"/>
    </location>
</feature>
<dbReference type="AlphaFoldDB" id="A0A507C306"/>
<dbReference type="OrthoDB" id="10540029at2759"/>
<evidence type="ECO:0000313" key="3">
    <source>
        <dbReference type="EMBL" id="TPX33821.1"/>
    </source>
</evidence>
<dbReference type="RefSeq" id="XP_031024705.1">
    <property type="nucleotide sequence ID" value="XM_031169272.1"/>
</dbReference>
<feature type="coiled-coil region" evidence="1">
    <location>
        <begin position="216"/>
        <end position="271"/>
    </location>
</feature>
<keyword evidence="1" id="KW-0175">Coiled coil</keyword>
<dbReference type="GeneID" id="42004569"/>